<feature type="transmembrane region" description="Helical" evidence="2">
    <location>
        <begin position="135"/>
        <end position="153"/>
    </location>
</feature>
<feature type="region of interest" description="Disordered" evidence="1">
    <location>
        <begin position="50"/>
        <end position="128"/>
    </location>
</feature>
<proteinExistence type="predicted"/>
<sequence length="168" mass="18721">MADVLDKLSDTELRETLLQHGINCGPVTETTRSLYLKKLRKAIGTDASVLEESSASATVNEQTPNLKLTPTRERSSPNRLYPDLSPQLKQRTIKKSDEAESGSGSESEMHGEESFRYVSRESSPSTNGNSTFKKLLLWILLFVVLAVFGYYLATNIEKLYVSEDAETI</sequence>
<evidence type="ECO:0000313" key="4">
    <source>
        <dbReference type="Proteomes" id="UP000887575"/>
    </source>
</evidence>
<organism evidence="4 5">
    <name type="scientific">Mesorhabditis belari</name>
    <dbReference type="NCBI Taxonomy" id="2138241"/>
    <lineage>
        <taxon>Eukaryota</taxon>
        <taxon>Metazoa</taxon>
        <taxon>Ecdysozoa</taxon>
        <taxon>Nematoda</taxon>
        <taxon>Chromadorea</taxon>
        <taxon>Rhabditida</taxon>
        <taxon>Rhabditina</taxon>
        <taxon>Rhabditomorpha</taxon>
        <taxon>Rhabditoidea</taxon>
        <taxon>Rhabditidae</taxon>
        <taxon>Mesorhabditinae</taxon>
        <taxon>Mesorhabditis</taxon>
    </lineage>
</organism>
<dbReference type="PANTHER" id="PTHR12019:SF9">
    <property type="entry name" value="THYMOPOIETIN"/>
    <property type="match status" value="1"/>
</dbReference>
<evidence type="ECO:0000259" key="3">
    <source>
        <dbReference type="PROSITE" id="PS50954"/>
    </source>
</evidence>
<feature type="compositionally biased region" description="Basic and acidic residues" evidence="1">
    <location>
        <begin position="107"/>
        <end position="119"/>
    </location>
</feature>
<keyword evidence="4" id="KW-1185">Reference proteome</keyword>
<dbReference type="SMART" id="SM00540">
    <property type="entry name" value="LEM"/>
    <property type="match status" value="1"/>
</dbReference>
<dbReference type="SUPFAM" id="SSF63451">
    <property type="entry name" value="LEM domain"/>
    <property type="match status" value="1"/>
</dbReference>
<dbReference type="InterPro" id="IPR003887">
    <property type="entry name" value="LEM_dom"/>
</dbReference>
<dbReference type="InterPro" id="IPR051656">
    <property type="entry name" value="LEM_domain"/>
</dbReference>
<feature type="compositionally biased region" description="Polar residues" evidence="1">
    <location>
        <begin position="51"/>
        <end position="68"/>
    </location>
</feature>
<dbReference type="Proteomes" id="UP000887575">
    <property type="component" value="Unassembled WGS sequence"/>
</dbReference>
<keyword evidence="2" id="KW-1133">Transmembrane helix</keyword>
<dbReference type="FunFam" id="1.10.720.40:FF:000001">
    <property type="entry name" value="LEM domain containing 2, isoform CRA_a"/>
    <property type="match status" value="1"/>
</dbReference>
<dbReference type="CDD" id="cd12934">
    <property type="entry name" value="LEM"/>
    <property type="match status" value="1"/>
</dbReference>
<evidence type="ECO:0000256" key="1">
    <source>
        <dbReference type="SAM" id="MobiDB-lite"/>
    </source>
</evidence>
<dbReference type="PANTHER" id="PTHR12019">
    <property type="entry name" value="LAMINA-ASSOCIATED POLYPEPTIDE THYMOPOIETIN"/>
    <property type="match status" value="1"/>
</dbReference>
<evidence type="ECO:0000313" key="5">
    <source>
        <dbReference type="WBParaSite" id="MBELARI_LOCUS5353"/>
    </source>
</evidence>
<reference evidence="5" key="1">
    <citation type="submission" date="2024-02" db="UniProtKB">
        <authorList>
            <consortium name="WormBaseParasite"/>
        </authorList>
    </citation>
    <scope>IDENTIFICATION</scope>
</reference>
<evidence type="ECO:0000256" key="2">
    <source>
        <dbReference type="SAM" id="Phobius"/>
    </source>
</evidence>
<dbReference type="Gene3D" id="1.10.720.40">
    <property type="match status" value="1"/>
</dbReference>
<feature type="domain" description="LEM" evidence="3">
    <location>
        <begin position="2"/>
        <end position="46"/>
    </location>
</feature>
<dbReference type="Pfam" id="PF03020">
    <property type="entry name" value="LEM"/>
    <property type="match status" value="1"/>
</dbReference>
<dbReference type="AlphaFoldDB" id="A0AAF3FHL1"/>
<name>A0AAF3FHL1_9BILA</name>
<keyword evidence="2" id="KW-0812">Transmembrane</keyword>
<accession>A0AAF3FHL1</accession>
<protein>
    <submittedName>
        <fullName evidence="5">LEM domain-containing protein</fullName>
    </submittedName>
</protein>
<dbReference type="InterPro" id="IPR011015">
    <property type="entry name" value="LEM/LEM-like_dom_sf"/>
</dbReference>
<dbReference type="PROSITE" id="PS50954">
    <property type="entry name" value="LEM"/>
    <property type="match status" value="1"/>
</dbReference>
<keyword evidence="2" id="KW-0472">Membrane</keyword>
<dbReference type="WBParaSite" id="MBELARI_LOCUS5353">
    <property type="protein sequence ID" value="MBELARI_LOCUS5353"/>
    <property type="gene ID" value="MBELARI_LOCUS5353"/>
</dbReference>